<keyword evidence="1" id="KW-0812">Transmembrane</keyword>
<keyword evidence="1" id="KW-0472">Membrane</keyword>
<evidence type="ECO:0000256" key="1">
    <source>
        <dbReference type="SAM" id="Phobius"/>
    </source>
</evidence>
<gene>
    <name evidence="2" type="ORF">BHQ18_17965</name>
</gene>
<comment type="caution">
    <text evidence="2">The sequence shown here is derived from an EMBL/GenBank/DDBJ whole genome shotgun (WGS) entry which is preliminary data.</text>
</comment>
<dbReference type="OrthoDB" id="4764216at2"/>
<reference evidence="3" key="1">
    <citation type="submission" date="2016-09" db="EMBL/GenBank/DDBJ databases">
        <authorList>
            <person name="Greninger A.L."/>
            <person name="Jerome K.R."/>
            <person name="Mcnair B."/>
            <person name="Wallis C."/>
            <person name="Fang F."/>
        </authorList>
    </citation>
    <scope>NUCLEOTIDE SEQUENCE [LARGE SCALE GENOMIC DNA]</scope>
    <source>
        <strain evidence="3">M6</strain>
    </source>
</reference>
<keyword evidence="3" id="KW-1185">Reference proteome</keyword>
<proteinExistence type="predicted"/>
<keyword evidence="1" id="KW-1133">Transmembrane helix</keyword>
<accession>A0A1E3RFW0</accession>
<dbReference type="AlphaFoldDB" id="A0A1E3RFW0"/>
<name>A0A1E3RFW0_MYCFV</name>
<feature type="transmembrane region" description="Helical" evidence="1">
    <location>
        <begin position="12"/>
        <end position="31"/>
    </location>
</feature>
<sequence>MLSAAFTKEAQCARRVYWLSWLAAGAFMALAAADRGVASSCIVAGAAAVFALMYAYLRTPYVRLGDRIYAYTIPDSRPDSPDGSNEPPPLPPDCYYGYLTAPKMWWTLALITCVLAFTRVELGLSSATLGLGAFTVGALALAGHVDARARFALARRQWVPLAIIVTASVPLFLAPPIAYVATFWAAGGSFRNRDS</sequence>
<dbReference type="RefSeq" id="WP_069414999.1">
    <property type="nucleotide sequence ID" value="NZ_JACKUL010000031.1"/>
</dbReference>
<evidence type="ECO:0008006" key="4">
    <source>
        <dbReference type="Google" id="ProtNLM"/>
    </source>
</evidence>
<feature type="transmembrane region" description="Helical" evidence="1">
    <location>
        <begin position="158"/>
        <end position="186"/>
    </location>
</feature>
<dbReference type="EMBL" id="MIHA01000013">
    <property type="protein sequence ID" value="ODQ88744.1"/>
    <property type="molecule type" value="Genomic_DNA"/>
</dbReference>
<feature type="transmembrane region" description="Helical" evidence="1">
    <location>
        <begin position="126"/>
        <end position="146"/>
    </location>
</feature>
<evidence type="ECO:0000313" key="2">
    <source>
        <dbReference type="EMBL" id="ODQ88744.1"/>
    </source>
</evidence>
<dbReference type="Proteomes" id="UP000094053">
    <property type="component" value="Unassembled WGS sequence"/>
</dbReference>
<evidence type="ECO:0000313" key="3">
    <source>
        <dbReference type="Proteomes" id="UP000094053"/>
    </source>
</evidence>
<organism evidence="2 3">
    <name type="scientific">Mycolicibacterium flavescens</name>
    <name type="common">Mycobacterium flavescens</name>
    <dbReference type="NCBI Taxonomy" id="1776"/>
    <lineage>
        <taxon>Bacteria</taxon>
        <taxon>Bacillati</taxon>
        <taxon>Actinomycetota</taxon>
        <taxon>Actinomycetes</taxon>
        <taxon>Mycobacteriales</taxon>
        <taxon>Mycobacteriaceae</taxon>
        <taxon>Mycolicibacterium</taxon>
    </lineage>
</organism>
<dbReference type="STRING" id="1776.BHQ18_17965"/>
<feature type="transmembrane region" description="Helical" evidence="1">
    <location>
        <begin position="104"/>
        <end position="120"/>
    </location>
</feature>
<protein>
    <recommendedName>
        <fullName evidence="4">Transmembrane protein</fullName>
    </recommendedName>
</protein>
<feature type="transmembrane region" description="Helical" evidence="1">
    <location>
        <begin position="37"/>
        <end position="57"/>
    </location>
</feature>